<dbReference type="InterPro" id="IPR004875">
    <property type="entry name" value="DDE_SF_endonuclease_dom"/>
</dbReference>
<dbReference type="InterPro" id="IPR050863">
    <property type="entry name" value="CenT-Element_Derived"/>
</dbReference>
<dbReference type="GO" id="GO:0005634">
    <property type="term" value="C:nucleus"/>
    <property type="evidence" value="ECO:0007669"/>
    <property type="project" value="TreeGrafter"/>
</dbReference>
<evidence type="ECO:0000259" key="2">
    <source>
        <dbReference type="PROSITE" id="PS51253"/>
    </source>
</evidence>
<gene>
    <name evidence="4" type="primary">Aste57867_4279</name>
    <name evidence="3" type="ORF">As57867_004268</name>
    <name evidence="4" type="ORF">ASTE57867_4279</name>
</gene>
<dbReference type="Proteomes" id="UP000332933">
    <property type="component" value="Unassembled WGS sequence"/>
</dbReference>
<dbReference type="PANTHER" id="PTHR19303:SF73">
    <property type="entry name" value="PROTEIN PDC2"/>
    <property type="match status" value="1"/>
</dbReference>
<dbReference type="GO" id="GO:0003677">
    <property type="term" value="F:DNA binding"/>
    <property type="evidence" value="ECO:0007669"/>
    <property type="project" value="UniProtKB-KW"/>
</dbReference>
<dbReference type="Pfam" id="PF03221">
    <property type="entry name" value="HTH_Tnp_Tc5"/>
    <property type="match status" value="1"/>
</dbReference>
<dbReference type="InterPro" id="IPR006600">
    <property type="entry name" value="HTH_CenpB_DNA-bd_dom"/>
</dbReference>
<dbReference type="AlphaFoldDB" id="A0A485KCH5"/>
<accession>A0A485KCH5</accession>
<dbReference type="EMBL" id="VJMH01000986">
    <property type="protein sequence ID" value="KAF0713605.1"/>
    <property type="molecule type" value="Genomic_DNA"/>
</dbReference>
<dbReference type="Gene3D" id="1.10.10.60">
    <property type="entry name" value="Homeodomain-like"/>
    <property type="match status" value="1"/>
</dbReference>
<dbReference type="PANTHER" id="PTHR19303">
    <property type="entry name" value="TRANSPOSON"/>
    <property type="match status" value="1"/>
</dbReference>
<evidence type="ECO:0000256" key="1">
    <source>
        <dbReference type="ARBA" id="ARBA00023125"/>
    </source>
</evidence>
<name>A0A485KCH5_9STRA</name>
<keyword evidence="1" id="KW-0238">DNA-binding</keyword>
<feature type="domain" description="HTH CENPB-type" evidence="2">
    <location>
        <begin position="68"/>
        <end position="141"/>
    </location>
</feature>
<dbReference type="SMART" id="SM00674">
    <property type="entry name" value="CENPB"/>
    <property type="match status" value="1"/>
</dbReference>
<dbReference type="EMBL" id="CAADRA010000986">
    <property type="protein sequence ID" value="VFT81394.1"/>
    <property type="molecule type" value="Genomic_DNA"/>
</dbReference>
<evidence type="ECO:0000313" key="4">
    <source>
        <dbReference type="EMBL" id="VFT81394.1"/>
    </source>
</evidence>
<proteinExistence type="predicted"/>
<evidence type="ECO:0000313" key="3">
    <source>
        <dbReference type="EMBL" id="KAF0713605.1"/>
    </source>
</evidence>
<reference evidence="4 5" key="1">
    <citation type="submission" date="2019-03" db="EMBL/GenBank/DDBJ databases">
        <authorList>
            <person name="Gaulin E."/>
            <person name="Dumas B."/>
        </authorList>
    </citation>
    <scope>NUCLEOTIDE SEQUENCE [LARGE SCALE GENOMIC DNA]</scope>
    <source>
        <strain evidence="4">CBS 568.67</strain>
    </source>
</reference>
<dbReference type="OrthoDB" id="166580at2759"/>
<protein>
    <submittedName>
        <fullName evidence="4">Aste57867_4279 protein</fullName>
    </submittedName>
</protein>
<dbReference type="SUPFAM" id="SSF46689">
    <property type="entry name" value="Homeodomain-like"/>
    <property type="match status" value="1"/>
</dbReference>
<organism evidence="4 5">
    <name type="scientific">Aphanomyces stellatus</name>
    <dbReference type="NCBI Taxonomy" id="120398"/>
    <lineage>
        <taxon>Eukaryota</taxon>
        <taxon>Sar</taxon>
        <taxon>Stramenopiles</taxon>
        <taxon>Oomycota</taxon>
        <taxon>Saprolegniomycetes</taxon>
        <taxon>Saprolegniales</taxon>
        <taxon>Verrucalvaceae</taxon>
        <taxon>Aphanomyces</taxon>
    </lineage>
</organism>
<sequence>MPRRGAGPRLTEAERLAILTELGAPQPRSYRSIAKAYGVSDTAIRKLVAKKLAVLQRTSCVPRSRLEKTRRYSTTTLQSLELTLHEWIVRLRTLKIQLPPCLVQTKAQSIAASLVPPILDFHASPGWLANFRRRYDVGSTMLHGEGAEVDKNDPSLLHGLRILSNVIATYPPSRVYNMDESGLFYRLLPRYTLLASDETPETTRGRKEAKDRVSIVFCANSDGTHKLPMTMIGKAKHPTCSTNAEWPLVYYSQQKAWVDRTIFLQWFKEVFVPRVRDVTNEPVLLFMDNAPGHFTEYTVDGVRVAFLPPNCTSWRQPMDLGIIAATKKRYRFLLLQQVVSFLDKTDDERTDLASAAASMRAGAAGLMFGKRATVMDAARLLKEAWDAVSCSTIANAFKKADMRASYRYAVAEADEPEECSVESVDNVDFTELIDSVDGLTIENLGTYLACDDRDSSFYLSSLLEDMEL</sequence>
<evidence type="ECO:0000313" key="5">
    <source>
        <dbReference type="Proteomes" id="UP000332933"/>
    </source>
</evidence>
<dbReference type="PROSITE" id="PS51253">
    <property type="entry name" value="HTH_CENPB"/>
    <property type="match status" value="1"/>
</dbReference>
<keyword evidence="5" id="KW-1185">Reference proteome</keyword>
<dbReference type="InterPro" id="IPR009057">
    <property type="entry name" value="Homeodomain-like_sf"/>
</dbReference>
<reference evidence="3" key="2">
    <citation type="submission" date="2019-06" db="EMBL/GenBank/DDBJ databases">
        <title>Genomics analysis of Aphanomyces spp. identifies a new class of oomycete effector associated with host adaptation.</title>
        <authorList>
            <person name="Gaulin E."/>
        </authorList>
    </citation>
    <scope>NUCLEOTIDE SEQUENCE</scope>
    <source>
        <strain evidence="3">CBS 578.67</strain>
    </source>
</reference>
<dbReference type="Pfam" id="PF03184">
    <property type="entry name" value="DDE_1"/>
    <property type="match status" value="1"/>
</dbReference>